<name>A0A1S8X6A4_OPIVI</name>
<accession>A0A1S8X6A4</accession>
<dbReference type="EMBL" id="KV891865">
    <property type="protein sequence ID" value="OON22181.1"/>
    <property type="molecule type" value="Genomic_DNA"/>
</dbReference>
<proteinExistence type="predicted"/>
<dbReference type="Proteomes" id="UP000243686">
    <property type="component" value="Unassembled WGS sequence"/>
</dbReference>
<gene>
    <name evidence="2" type="ORF">X801_01917</name>
</gene>
<evidence type="ECO:0000313" key="2">
    <source>
        <dbReference type="EMBL" id="OON22181.1"/>
    </source>
</evidence>
<evidence type="ECO:0000256" key="1">
    <source>
        <dbReference type="SAM" id="MobiDB-lite"/>
    </source>
</evidence>
<feature type="non-terminal residue" evidence="2">
    <location>
        <position position="139"/>
    </location>
</feature>
<organism evidence="2 3">
    <name type="scientific">Opisthorchis viverrini</name>
    <name type="common">Southeast Asian liver fluke</name>
    <dbReference type="NCBI Taxonomy" id="6198"/>
    <lineage>
        <taxon>Eukaryota</taxon>
        <taxon>Metazoa</taxon>
        <taxon>Spiralia</taxon>
        <taxon>Lophotrochozoa</taxon>
        <taxon>Platyhelminthes</taxon>
        <taxon>Trematoda</taxon>
        <taxon>Digenea</taxon>
        <taxon>Opisthorchiida</taxon>
        <taxon>Opisthorchiata</taxon>
        <taxon>Opisthorchiidae</taxon>
        <taxon>Opisthorchis</taxon>
    </lineage>
</organism>
<feature type="non-terminal residue" evidence="2">
    <location>
        <position position="1"/>
    </location>
</feature>
<keyword evidence="3" id="KW-1185">Reference proteome</keyword>
<feature type="region of interest" description="Disordered" evidence="1">
    <location>
        <begin position="1"/>
        <end position="27"/>
    </location>
</feature>
<dbReference type="AlphaFoldDB" id="A0A1S8X6A4"/>
<evidence type="ECO:0000313" key="3">
    <source>
        <dbReference type="Proteomes" id="UP000243686"/>
    </source>
</evidence>
<protein>
    <submittedName>
        <fullName evidence="2">Uncharacterized protein</fullName>
    </submittedName>
</protein>
<sequence>QWSVDLNGSTNRKEHRKGKSNSGSVPRVLNSHGVEGLEVQWNLELLVTINSYYFSAQAEKSIISSQPREQLRDQVLSPGRQLSMIKDTGRGLLINRVYMWVYSKEIALLSIVIVKPRVTEKIIARLYHSSANVPSYYLH</sequence>
<feature type="compositionally biased region" description="Polar residues" evidence="1">
    <location>
        <begin position="1"/>
        <end position="10"/>
    </location>
</feature>
<reference evidence="2 3" key="1">
    <citation type="submission" date="2015-03" db="EMBL/GenBank/DDBJ databases">
        <title>Draft genome of the nematode, Opisthorchis viverrini.</title>
        <authorList>
            <person name="Mitreva M."/>
        </authorList>
    </citation>
    <scope>NUCLEOTIDE SEQUENCE [LARGE SCALE GENOMIC DNA]</scope>
    <source>
        <strain evidence="2">Khon Kaen</strain>
    </source>
</reference>